<feature type="region of interest" description="Disordered" evidence="3">
    <location>
        <begin position="60"/>
        <end position="94"/>
    </location>
</feature>
<gene>
    <name evidence="5" type="ORF">EGW08_009319</name>
</gene>
<evidence type="ECO:0000256" key="1">
    <source>
        <dbReference type="ARBA" id="ARBA00022734"/>
    </source>
</evidence>
<feature type="compositionally biased region" description="Low complexity" evidence="3">
    <location>
        <begin position="33"/>
        <end position="43"/>
    </location>
</feature>
<feature type="compositionally biased region" description="Pro residues" evidence="3">
    <location>
        <begin position="67"/>
        <end position="89"/>
    </location>
</feature>
<comment type="caution">
    <text evidence="5">The sequence shown here is derived from an EMBL/GenBank/DDBJ whole genome shotgun (WGS) entry which is preliminary data.</text>
</comment>
<name>A0A3S1BFR4_ELYCH</name>
<dbReference type="EMBL" id="RQTK01000265">
    <property type="protein sequence ID" value="RUS82935.1"/>
    <property type="molecule type" value="Genomic_DNA"/>
</dbReference>
<dbReference type="SUPFAM" id="SSF49899">
    <property type="entry name" value="Concanavalin A-like lectins/glucanases"/>
    <property type="match status" value="1"/>
</dbReference>
<dbReference type="GO" id="GO:0030246">
    <property type="term" value="F:carbohydrate binding"/>
    <property type="evidence" value="ECO:0007669"/>
    <property type="project" value="UniProtKB-UniRule"/>
</dbReference>
<dbReference type="SMART" id="SM00908">
    <property type="entry name" value="Gal-bind_lectin"/>
    <property type="match status" value="1"/>
</dbReference>
<organism evidence="5 6">
    <name type="scientific">Elysia chlorotica</name>
    <name type="common">Eastern emerald elysia</name>
    <name type="synonym">Sea slug</name>
    <dbReference type="NCBI Taxonomy" id="188477"/>
    <lineage>
        <taxon>Eukaryota</taxon>
        <taxon>Metazoa</taxon>
        <taxon>Spiralia</taxon>
        <taxon>Lophotrochozoa</taxon>
        <taxon>Mollusca</taxon>
        <taxon>Gastropoda</taxon>
        <taxon>Heterobranchia</taxon>
        <taxon>Euthyneura</taxon>
        <taxon>Panpulmonata</taxon>
        <taxon>Sacoglossa</taxon>
        <taxon>Placobranchoidea</taxon>
        <taxon>Plakobranchidae</taxon>
        <taxon>Elysia</taxon>
    </lineage>
</organism>
<sequence>MGEDVKLTDPGTRFLTGTTSKTNTDCKDPDCKPNPFTTTTKPTSNCLDLYDPLTCKTMNSYPTSKPTTPPLPPTTPPLPPTTPPLPPPGSEEGVIEQATTPTTAVETTEAGESCVMSLTTLTSHQGIPSGEGCRSMNAGYISCSIHCFTAPQCKLVYGFCDGNGLCTCTYCLRLIDISQSFNGFEFYLHTKEMKVENSNRIDLPGGLAPGQVLVLKVTLAWYKTALNFQTPKDVALESKFDFEHGFFLTNWKINSAWGPGNKTSPHFDFTDGQTISAVFLVTSTEFKLYFDNVLFQQFTHRLDPADITYFALTSSSPKATLISFRM</sequence>
<dbReference type="Gene3D" id="2.60.120.200">
    <property type="match status" value="1"/>
</dbReference>
<proteinExistence type="predicted"/>
<keyword evidence="1 2" id="KW-0430">Lectin</keyword>
<keyword evidence="6" id="KW-1185">Reference proteome</keyword>
<dbReference type="InterPro" id="IPR013320">
    <property type="entry name" value="ConA-like_dom_sf"/>
</dbReference>
<dbReference type="PROSITE" id="PS51304">
    <property type="entry name" value="GALECTIN"/>
    <property type="match status" value="1"/>
</dbReference>
<accession>A0A3S1BFR4</accession>
<protein>
    <recommendedName>
        <fullName evidence="2">Galectin</fullName>
    </recommendedName>
</protein>
<dbReference type="SMART" id="SM00276">
    <property type="entry name" value="GLECT"/>
    <property type="match status" value="1"/>
</dbReference>
<evidence type="ECO:0000259" key="4">
    <source>
        <dbReference type="PROSITE" id="PS51304"/>
    </source>
</evidence>
<evidence type="ECO:0000313" key="6">
    <source>
        <dbReference type="Proteomes" id="UP000271974"/>
    </source>
</evidence>
<dbReference type="Pfam" id="PF00337">
    <property type="entry name" value="Gal-bind_lectin"/>
    <property type="match status" value="1"/>
</dbReference>
<dbReference type="AlphaFoldDB" id="A0A3S1BFR4"/>
<dbReference type="InterPro" id="IPR001079">
    <property type="entry name" value="Galectin_CRD"/>
</dbReference>
<feature type="region of interest" description="Disordered" evidence="3">
    <location>
        <begin position="1"/>
        <end position="43"/>
    </location>
</feature>
<evidence type="ECO:0000256" key="3">
    <source>
        <dbReference type="SAM" id="MobiDB-lite"/>
    </source>
</evidence>
<dbReference type="Proteomes" id="UP000271974">
    <property type="component" value="Unassembled WGS sequence"/>
</dbReference>
<feature type="domain" description="Galectin" evidence="4">
    <location>
        <begin position="199"/>
        <end position="326"/>
    </location>
</feature>
<evidence type="ECO:0000256" key="2">
    <source>
        <dbReference type="RuleBase" id="RU102079"/>
    </source>
</evidence>
<evidence type="ECO:0000313" key="5">
    <source>
        <dbReference type="EMBL" id="RUS82935.1"/>
    </source>
</evidence>
<reference evidence="5 6" key="1">
    <citation type="submission" date="2019-01" db="EMBL/GenBank/DDBJ databases">
        <title>A draft genome assembly of the solar-powered sea slug Elysia chlorotica.</title>
        <authorList>
            <person name="Cai H."/>
            <person name="Li Q."/>
            <person name="Fang X."/>
            <person name="Li J."/>
            <person name="Curtis N.E."/>
            <person name="Altenburger A."/>
            <person name="Shibata T."/>
            <person name="Feng M."/>
            <person name="Maeda T."/>
            <person name="Schwartz J.A."/>
            <person name="Shigenobu S."/>
            <person name="Lundholm N."/>
            <person name="Nishiyama T."/>
            <person name="Yang H."/>
            <person name="Hasebe M."/>
            <person name="Li S."/>
            <person name="Pierce S.K."/>
            <person name="Wang J."/>
        </authorList>
    </citation>
    <scope>NUCLEOTIDE SEQUENCE [LARGE SCALE GENOMIC DNA]</scope>
    <source>
        <strain evidence="5">EC2010</strain>
        <tissue evidence="5">Whole organism of an adult</tissue>
    </source>
</reference>